<accession>A0A1F7FCC5</accession>
<dbReference type="Proteomes" id="UP000179243">
    <property type="component" value="Unassembled WGS sequence"/>
</dbReference>
<feature type="repeat" description="TPR" evidence="1">
    <location>
        <begin position="427"/>
        <end position="460"/>
    </location>
</feature>
<protein>
    <recommendedName>
        <fullName evidence="4">Outer membrane lipoprotein BamD-like domain-containing protein</fullName>
    </recommendedName>
</protein>
<evidence type="ECO:0000313" key="3">
    <source>
        <dbReference type="Proteomes" id="UP000179243"/>
    </source>
</evidence>
<dbReference type="InterPro" id="IPR011990">
    <property type="entry name" value="TPR-like_helical_dom_sf"/>
</dbReference>
<sequence>MIIAILLVAAVLSVPYVNEHYFHIKNLSEMRREAGNRFAEVQNLQAMGQAKAARDSLHSLIEYFSNNTDEISTITAQLGMFQLAANYKQNAISRSEFESAIYEFDKLLKKYPNTMVAEQVFYMIAKCYIEMGDIGHDSKRSYRQAIANLEKIEQNRPESMNFPKYRQTELKPGTYFNIDRGKVKEVNRDLSKQLYTRAEMMREMATDTTQVKAQLLSDVVLLIGQCYAKLGEGGKAREQYQLILDFFQESDLVDDAQKYIGDSYEEEANQLMQKAEGEGDGAARDELRQKALVLYNSAIETYLKFVNVYHQSDLISKVSIKLGGVYFKVNESKKAYEIFSKAINSIKVIEDQARVQLDIGNYYFEEKKWDDAVESYAKVLQNYSTTEYAANAQYLLASCYEAKGDTLESIKAYNDVCENFRSSAFYPGSAFKIGKYYIDQKNYGKAQQFLRQSISRFPDSPVAAQTQYLLGRIYMYLAEGVDSSDASMKYRLAIEEFDKLISNYDQARDWIEKSTLAIGECYMKLGLKEQARTTLGGLKSETALVEKYRILGVEGSDSSIVNDYTEQLKVLTDNQAKAQILIEIGRKLKGEEMNLTDSAIATFNEAIGLAQDSVTLMTAFGELADCYIRKGEYKRARAIFKDEILDNPRCEEVRAIQINFRIAESFFRDKMYPEAIAAFTKFIEKNPSHALTSAAVYLLGKSYSQNGDYGKARDMYNKIFTQFDSSDQVDGAGLGYVEALEGEGKSKEAITYALEFMKKRPGIPSAPNFYFKIAEIYRTGLQDDDAAIEYLEKMLKFSENYLLSASAYQLGSLYAKKGNDAKAIEAYEKVKKADVEYFRASQGEIGSIKAKTDPEGAIQNYEKIESSSNDVADKIIARMGIGDVYVAQKKYMDAVESYRVVYEQYTTAEPDLRAAAIIKLIEALNNAEKIADVIKWADRMIRDFPDSKFTINAYYFKANAYYAQKDFRKARDVFKQVMELDSSGALAEVALYQRAECLLSMKDQANAVKEFNFFMQTHPKSQLVANALFQIGTIEWGNENWSVAKKYYTRVLTEYPDFPMMCWTKNYLAFCYDKEGTWRKAKEFYEDVRTGGACDREAKEFAKKQIQSINVKH</sequence>
<dbReference type="SUPFAM" id="SSF81901">
    <property type="entry name" value="HCP-like"/>
    <property type="match status" value="1"/>
</dbReference>
<dbReference type="PANTHER" id="PTHR12558:SF13">
    <property type="entry name" value="CELL DIVISION CYCLE PROTEIN 27 HOMOLOG"/>
    <property type="match status" value="1"/>
</dbReference>
<dbReference type="SMART" id="SM00671">
    <property type="entry name" value="SEL1"/>
    <property type="match status" value="6"/>
</dbReference>
<gene>
    <name evidence="2" type="ORF">A2519_18035</name>
</gene>
<evidence type="ECO:0008006" key="4">
    <source>
        <dbReference type="Google" id="ProtNLM"/>
    </source>
</evidence>
<organism evidence="2 3">
    <name type="scientific">Candidatus Raymondbacteria bacterium RIFOXYD12_FULL_49_13</name>
    <dbReference type="NCBI Taxonomy" id="1817890"/>
    <lineage>
        <taxon>Bacteria</taxon>
        <taxon>Raymondiibacteriota</taxon>
    </lineage>
</organism>
<dbReference type="PANTHER" id="PTHR12558">
    <property type="entry name" value="CELL DIVISION CYCLE 16,23,27"/>
    <property type="match status" value="1"/>
</dbReference>
<dbReference type="AlphaFoldDB" id="A0A1F7FCC5"/>
<dbReference type="Gene3D" id="1.25.40.10">
    <property type="entry name" value="Tetratricopeptide repeat domain"/>
    <property type="match status" value="8"/>
</dbReference>
<feature type="repeat" description="TPR" evidence="1">
    <location>
        <begin position="951"/>
        <end position="984"/>
    </location>
</feature>
<evidence type="ECO:0000256" key="1">
    <source>
        <dbReference type="PROSITE-ProRule" id="PRU00339"/>
    </source>
</evidence>
<dbReference type="Pfam" id="PF13424">
    <property type="entry name" value="TPR_12"/>
    <property type="match status" value="1"/>
</dbReference>
<evidence type="ECO:0000313" key="2">
    <source>
        <dbReference type="EMBL" id="OGK04261.1"/>
    </source>
</evidence>
<dbReference type="SUPFAM" id="SSF48452">
    <property type="entry name" value="TPR-like"/>
    <property type="match status" value="4"/>
</dbReference>
<feature type="repeat" description="TPR" evidence="1">
    <location>
        <begin position="656"/>
        <end position="689"/>
    </location>
</feature>
<keyword evidence="1" id="KW-0802">TPR repeat</keyword>
<proteinExistence type="predicted"/>
<name>A0A1F7FCC5_UNCRA</name>
<dbReference type="Pfam" id="PF13181">
    <property type="entry name" value="TPR_8"/>
    <property type="match status" value="3"/>
</dbReference>
<feature type="repeat" description="TPR" evidence="1">
    <location>
        <begin position="353"/>
        <end position="386"/>
    </location>
</feature>
<dbReference type="InterPro" id="IPR006597">
    <property type="entry name" value="Sel1-like"/>
</dbReference>
<comment type="caution">
    <text evidence="2">The sequence shown here is derived from an EMBL/GenBank/DDBJ whole genome shotgun (WGS) entry which is preliminary data.</text>
</comment>
<dbReference type="Pfam" id="PF13174">
    <property type="entry name" value="TPR_6"/>
    <property type="match status" value="3"/>
</dbReference>
<dbReference type="EMBL" id="MFYX01000074">
    <property type="protein sequence ID" value="OGK04261.1"/>
    <property type="molecule type" value="Genomic_DNA"/>
</dbReference>
<dbReference type="Pfam" id="PF13432">
    <property type="entry name" value="TPR_16"/>
    <property type="match status" value="1"/>
</dbReference>
<reference evidence="2 3" key="1">
    <citation type="journal article" date="2016" name="Nat. Commun.">
        <title>Thousands of microbial genomes shed light on interconnected biogeochemical processes in an aquifer system.</title>
        <authorList>
            <person name="Anantharaman K."/>
            <person name="Brown C.T."/>
            <person name="Hug L.A."/>
            <person name="Sharon I."/>
            <person name="Castelle C.J."/>
            <person name="Probst A.J."/>
            <person name="Thomas B.C."/>
            <person name="Singh A."/>
            <person name="Wilkins M.J."/>
            <person name="Karaoz U."/>
            <person name="Brodie E.L."/>
            <person name="Williams K.H."/>
            <person name="Hubbard S.S."/>
            <person name="Banfield J.F."/>
        </authorList>
    </citation>
    <scope>NUCLEOTIDE SEQUENCE [LARGE SCALE GENOMIC DNA]</scope>
</reference>
<dbReference type="SMART" id="SM00028">
    <property type="entry name" value="TPR"/>
    <property type="match status" value="16"/>
</dbReference>
<dbReference type="InterPro" id="IPR019734">
    <property type="entry name" value="TPR_rpt"/>
</dbReference>
<feature type="repeat" description="TPR" evidence="1">
    <location>
        <begin position="804"/>
        <end position="837"/>
    </location>
</feature>
<dbReference type="PROSITE" id="PS50005">
    <property type="entry name" value="TPR"/>
    <property type="match status" value="5"/>
</dbReference>